<dbReference type="InterPro" id="IPR025996">
    <property type="entry name" value="MT1864/Rv1816-like_C"/>
</dbReference>
<sequence length="204" mass="23377">MGSVERKQRLKEDVRCKILEAGWNIVVEEGWPALSMRKIADAIEYTAPIIYGHFQSKDALLQEFTRKGHVLLSAKVKEARTSHDTLEKQLEAMWLAYWDFAFEQPAYYKLMYGVEMGCCEAGIIDCPFTEMASKQVLDVITALIAASNHPEQDPERRFYTCWAILHGLISLNMVQKNRESCLSEEFNRTILNDAIKGIIKTILQ</sequence>
<keyword evidence="3" id="KW-0804">Transcription</keyword>
<dbReference type="Pfam" id="PF00440">
    <property type="entry name" value="TetR_N"/>
    <property type="match status" value="1"/>
</dbReference>
<reference evidence="6 7" key="1">
    <citation type="submission" date="2016-08" db="EMBL/GenBank/DDBJ databases">
        <authorList>
            <person name="Seilhamer J.J."/>
        </authorList>
    </citation>
    <scope>NUCLEOTIDE SEQUENCE [LARGE SCALE GENOMIC DNA]</scope>
    <source>
        <strain evidence="6 7">A37T2</strain>
    </source>
</reference>
<dbReference type="SUPFAM" id="SSF46689">
    <property type="entry name" value="Homeodomain-like"/>
    <property type="match status" value="1"/>
</dbReference>
<dbReference type="InterPro" id="IPR050109">
    <property type="entry name" value="HTH-type_TetR-like_transc_reg"/>
</dbReference>
<accession>A0A1C4FM21</accession>
<dbReference type="PROSITE" id="PS50977">
    <property type="entry name" value="HTH_TETR_2"/>
    <property type="match status" value="1"/>
</dbReference>
<dbReference type="Pfam" id="PF13305">
    <property type="entry name" value="TetR_C_33"/>
    <property type="match status" value="1"/>
</dbReference>
<evidence type="ECO:0000256" key="4">
    <source>
        <dbReference type="PROSITE-ProRule" id="PRU00335"/>
    </source>
</evidence>
<dbReference type="PRINTS" id="PR00455">
    <property type="entry name" value="HTHTETR"/>
</dbReference>
<keyword evidence="2 4" id="KW-0238">DNA-binding</keyword>
<dbReference type="RefSeq" id="WP_089714599.1">
    <property type="nucleotide sequence ID" value="NZ_FMAR01000015.1"/>
</dbReference>
<evidence type="ECO:0000313" key="6">
    <source>
        <dbReference type="EMBL" id="SCC57047.1"/>
    </source>
</evidence>
<dbReference type="EMBL" id="FMAR01000015">
    <property type="protein sequence ID" value="SCC57047.1"/>
    <property type="molecule type" value="Genomic_DNA"/>
</dbReference>
<evidence type="ECO:0000256" key="1">
    <source>
        <dbReference type="ARBA" id="ARBA00023015"/>
    </source>
</evidence>
<dbReference type="PANTHER" id="PTHR30055:SF212">
    <property type="entry name" value="TETR-FAMILY FAMILY TRANSCRIPTIONAL REGULATOR"/>
    <property type="match status" value="1"/>
</dbReference>
<dbReference type="GO" id="GO:0000976">
    <property type="term" value="F:transcription cis-regulatory region binding"/>
    <property type="evidence" value="ECO:0007669"/>
    <property type="project" value="TreeGrafter"/>
</dbReference>
<dbReference type="OrthoDB" id="594604at2"/>
<evidence type="ECO:0000313" key="7">
    <source>
        <dbReference type="Proteomes" id="UP000242818"/>
    </source>
</evidence>
<feature type="DNA-binding region" description="H-T-H motif" evidence="4">
    <location>
        <begin position="35"/>
        <end position="54"/>
    </location>
</feature>
<dbReference type="Gene3D" id="1.10.357.10">
    <property type="entry name" value="Tetracycline Repressor, domain 2"/>
    <property type="match status" value="1"/>
</dbReference>
<keyword evidence="7" id="KW-1185">Reference proteome</keyword>
<evidence type="ECO:0000256" key="3">
    <source>
        <dbReference type="ARBA" id="ARBA00023163"/>
    </source>
</evidence>
<protein>
    <submittedName>
        <fullName evidence="6">Transcriptional regulator, TetR family</fullName>
    </submittedName>
</protein>
<name>A0A1C4FM21_9BACT</name>
<evidence type="ECO:0000259" key="5">
    <source>
        <dbReference type="PROSITE" id="PS50977"/>
    </source>
</evidence>
<dbReference type="InterPro" id="IPR009057">
    <property type="entry name" value="Homeodomain-like_sf"/>
</dbReference>
<evidence type="ECO:0000256" key="2">
    <source>
        <dbReference type="ARBA" id="ARBA00023125"/>
    </source>
</evidence>
<feature type="domain" description="HTH tetR-type" evidence="5">
    <location>
        <begin position="12"/>
        <end position="72"/>
    </location>
</feature>
<gene>
    <name evidence="6" type="ORF">GA0116948_11578</name>
</gene>
<dbReference type="InterPro" id="IPR036271">
    <property type="entry name" value="Tet_transcr_reg_TetR-rel_C_sf"/>
</dbReference>
<dbReference type="SUPFAM" id="SSF48498">
    <property type="entry name" value="Tetracyclin repressor-like, C-terminal domain"/>
    <property type="match status" value="1"/>
</dbReference>
<dbReference type="PANTHER" id="PTHR30055">
    <property type="entry name" value="HTH-TYPE TRANSCRIPTIONAL REGULATOR RUTR"/>
    <property type="match status" value="1"/>
</dbReference>
<keyword evidence="1" id="KW-0805">Transcription regulation</keyword>
<dbReference type="Proteomes" id="UP000242818">
    <property type="component" value="Unassembled WGS sequence"/>
</dbReference>
<organism evidence="6 7">
    <name type="scientific">Chitinophaga costaii</name>
    <dbReference type="NCBI Taxonomy" id="1335309"/>
    <lineage>
        <taxon>Bacteria</taxon>
        <taxon>Pseudomonadati</taxon>
        <taxon>Bacteroidota</taxon>
        <taxon>Chitinophagia</taxon>
        <taxon>Chitinophagales</taxon>
        <taxon>Chitinophagaceae</taxon>
        <taxon>Chitinophaga</taxon>
    </lineage>
</organism>
<dbReference type="AlphaFoldDB" id="A0A1C4FM21"/>
<proteinExistence type="predicted"/>
<dbReference type="GO" id="GO:0003700">
    <property type="term" value="F:DNA-binding transcription factor activity"/>
    <property type="evidence" value="ECO:0007669"/>
    <property type="project" value="TreeGrafter"/>
</dbReference>
<dbReference type="STRING" id="1335309.GA0116948_11578"/>
<dbReference type="InterPro" id="IPR001647">
    <property type="entry name" value="HTH_TetR"/>
</dbReference>